<organism evidence="1 2">
    <name type="scientific">Tetragonisca angustula</name>
    <dbReference type="NCBI Taxonomy" id="166442"/>
    <lineage>
        <taxon>Eukaryota</taxon>
        <taxon>Metazoa</taxon>
        <taxon>Ecdysozoa</taxon>
        <taxon>Arthropoda</taxon>
        <taxon>Hexapoda</taxon>
        <taxon>Insecta</taxon>
        <taxon>Pterygota</taxon>
        <taxon>Neoptera</taxon>
        <taxon>Endopterygota</taxon>
        <taxon>Hymenoptera</taxon>
        <taxon>Apocrita</taxon>
        <taxon>Aculeata</taxon>
        <taxon>Apoidea</taxon>
        <taxon>Anthophila</taxon>
        <taxon>Apidae</taxon>
        <taxon>Tetragonisca</taxon>
    </lineage>
</organism>
<dbReference type="EMBL" id="JAWNGG020000062">
    <property type="protein sequence ID" value="KAK9304535.1"/>
    <property type="molecule type" value="Genomic_DNA"/>
</dbReference>
<evidence type="ECO:0000313" key="2">
    <source>
        <dbReference type="Proteomes" id="UP001432146"/>
    </source>
</evidence>
<accession>A0AAW1A3C2</accession>
<protein>
    <submittedName>
        <fullName evidence="1">Uncharacterized protein</fullName>
    </submittedName>
</protein>
<gene>
    <name evidence="1" type="ORF">QLX08_004159</name>
</gene>
<dbReference type="AlphaFoldDB" id="A0AAW1A3C2"/>
<comment type="caution">
    <text evidence="1">The sequence shown here is derived from an EMBL/GenBank/DDBJ whole genome shotgun (WGS) entry which is preliminary data.</text>
</comment>
<sequence>MHLTSRIFSTSFAKSVSRSYKFLGLELIDVTRSIACSYFFADNSERLHVVERRTNMESYCVLEVGYMASRLCLPR</sequence>
<proteinExistence type="predicted"/>
<reference evidence="1 2" key="1">
    <citation type="submission" date="2024-05" db="EMBL/GenBank/DDBJ databases">
        <title>The nuclear and mitochondrial genome assemblies of Tetragonisca angustula (Apidae: Meliponini), a tiny yet remarkable pollinator in the Neotropics.</title>
        <authorList>
            <person name="Ferrari R."/>
            <person name="Ricardo P.C."/>
            <person name="Dias F.C."/>
            <person name="Araujo N.S."/>
            <person name="Soares D.O."/>
            <person name="Zhou Q.-S."/>
            <person name="Zhu C.-D."/>
            <person name="Coutinho L."/>
            <person name="Airas M.C."/>
            <person name="Batista T.M."/>
        </authorList>
    </citation>
    <scope>NUCLEOTIDE SEQUENCE [LARGE SCALE GENOMIC DNA]</scope>
    <source>
        <strain evidence="1">ASF017062</strain>
        <tissue evidence="1">Abdomen</tissue>
    </source>
</reference>
<keyword evidence="2" id="KW-1185">Reference proteome</keyword>
<dbReference type="Proteomes" id="UP001432146">
    <property type="component" value="Unassembled WGS sequence"/>
</dbReference>
<evidence type="ECO:0000313" key="1">
    <source>
        <dbReference type="EMBL" id="KAK9304535.1"/>
    </source>
</evidence>
<name>A0AAW1A3C2_9HYME</name>